<organism evidence="1 2">
    <name type="scientific">Alteromonas halophila</name>
    <dbReference type="NCBI Taxonomy" id="516698"/>
    <lineage>
        <taxon>Bacteria</taxon>
        <taxon>Pseudomonadati</taxon>
        <taxon>Pseudomonadota</taxon>
        <taxon>Gammaproteobacteria</taxon>
        <taxon>Alteromonadales</taxon>
        <taxon>Alteromonadaceae</taxon>
        <taxon>Alteromonas/Salinimonas group</taxon>
        <taxon>Alteromonas</taxon>
    </lineage>
</organism>
<proteinExistence type="predicted"/>
<reference evidence="1" key="2">
    <citation type="submission" date="2020-09" db="EMBL/GenBank/DDBJ databases">
        <authorList>
            <person name="Sun Q."/>
            <person name="Kim S."/>
        </authorList>
    </citation>
    <scope>NUCLEOTIDE SEQUENCE</scope>
    <source>
        <strain evidence="1">KCTC 22164</strain>
    </source>
</reference>
<protein>
    <submittedName>
        <fullName evidence="1">DUF4826 domain-containing protein</fullName>
    </submittedName>
</protein>
<dbReference type="EMBL" id="BMXP01000006">
    <property type="protein sequence ID" value="GGW89146.1"/>
    <property type="molecule type" value="Genomic_DNA"/>
</dbReference>
<keyword evidence="2" id="KW-1185">Reference proteome</keyword>
<name>A0A918JNJ6_9ALTE</name>
<dbReference type="InterPro" id="IPR032251">
    <property type="entry name" value="DUF4826"/>
</dbReference>
<evidence type="ECO:0000313" key="1">
    <source>
        <dbReference type="EMBL" id="GGW89146.1"/>
    </source>
</evidence>
<dbReference type="AlphaFoldDB" id="A0A918JNJ6"/>
<reference evidence="1" key="1">
    <citation type="journal article" date="2014" name="Int. J. Syst. Evol. Microbiol.">
        <title>Complete genome sequence of Corynebacterium casei LMG S-19264T (=DSM 44701T), isolated from a smear-ripened cheese.</title>
        <authorList>
            <consortium name="US DOE Joint Genome Institute (JGI-PGF)"/>
            <person name="Walter F."/>
            <person name="Albersmeier A."/>
            <person name="Kalinowski J."/>
            <person name="Ruckert C."/>
        </authorList>
    </citation>
    <scope>NUCLEOTIDE SEQUENCE</scope>
    <source>
        <strain evidence="1">KCTC 22164</strain>
    </source>
</reference>
<sequence length="142" mass="16563">MSEYQESGKLTQQEHDAWVREQFQRANKHLAENGVLFDTVNTNSSRYLAPFVAVWKIRAQDKKSYWVICGDLPADFTIESNAENARDAIRYFSMHWQVKAENIRQSGIQDKVQQDYANLLQSRAEGLFDIYEMDKLWNPAKA</sequence>
<comment type="caution">
    <text evidence="1">The sequence shown here is derived from an EMBL/GenBank/DDBJ whole genome shotgun (WGS) entry which is preliminary data.</text>
</comment>
<dbReference type="Pfam" id="PF16108">
    <property type="entry name" value="DUF4826"/>
    <property type="match status" value="1"/>
</dbReference>
<dbReference type="Proteomes" id="UP000631300">
    <property type="component" value="Unassembled WGS sequence"/>
</dbReference>
<evidence type="ECO:0000313" key="2">
    <source>
        <dbReference type="Proteomes" id="UP000631300"/>
    </source>
</evidence>
<gene>
    <name evidence="1" type="ORF">GCM10007391_24190</name>
</gene>
<accession>A0A918JNJ6</accession>
<dbReference type="RefSeq" id="WP_189406739.1">
    <property type="nucleotide sequence ID" value="NZ_BMXP01000006.1"/>
</dbReference>